<proteinExistence type="predicted"/>
<feature type="transmembrane region" description="Helical" evidence="1">
    <location>
        <begin position="45"/>
        <end position="62"/>
    </location>
</feature>
<feature type="transmembrane region" description="Helical" evidence="1">
    <location>
        <begin position="97"/>
        <end position="113"/>
    </location>
</feature>
<reference evidence="3 4" key="1">
    <citation type="journal article" date="2019" name="Biochem. Eng. J.">
        <title>Metabolic engineering of the marine bacteria Neptunomonas concharum for the production of acetoin and meso-2,3-butanediol from acetate.</title>
        <authorList>
            <person name="Li W."/>
            <person name="Pu N."/>
            <person name="Liu C.-X."/>
            <person name="Yuan Q.-P."/>
            <person name="Li Z.-J."/>
        </authorList>
    </citation>
    <scope>NUCLEOTIDE SEQUENCE [LARGE SCALE GENOMIC DNA]</scope>
    <source>
        <strain evidence="3 4">JCM17730</strain>
    </source>
</reference>
<gene>
    <name evidence="3" type="ORF">F0U83_15945</name>
</gene>
<dbReference type="KEGG" id="ncu:F0U83_15945"/>
<protein>
    <submittedName>
        <fullName evidence="3">Tripartite tricarboxylate transporter TctB family protein</fullName>
    </submittedName>
</protein>
<name>A0A5P1REP5_9GAMM</name>
<dbReference type="OrthoDB" id="6214403at2"/>
<feature type="transmembrane region" description="Helical" evidence="1">
    <location>
        <begin position="120"/>
        <end position="140"/>
    </location>
</feature>
<keyword evidence="1" id="KW-1133">Transmembrane helix</keyword>
<sequence>MTITKDRVGGLIFLAVSIAYGYSATSIPMYPGDELEPFTARTLPYVLAVLGGAISLFIVLLSSDGETLNDMPSLNLKLAAGLLLLMVAYGLTLEWLGFFLATSLFLIAGYWVLGERRKSMLFWASFPFAGGFWLILTQLLDIYLAPGELMQWLGGI</sequence>
<dbReference type="RefSeq" id="WP_138988099.1">
    <property type="nucleotide sequence ID" value="NZ_CP043869.1"/>
</dbReference>
<dbReference type="InterPro" id="IPR009936">
    <property type="entry name" value="DUF1468"/>
</dbReference>
<keyword evidence="4" id="KW-1185">Reference proteome</keyword>
<accession>A0A5P1REP5</accession>
<evidence type="ECO:0000313" key="4">
    <source>
        <dbReference type="Proteomes" id="UP000324760"/>
    </source>
</evidence>
<dbReference type="EMBL" id="CP043869">
    <property type="protein sequence ID" value="QEQ98083.1"/>
    <property type="molecule type" value="Genomic_DNA"/>
</dbReference>
<feature type="domain" description="DUF1468" evidence="2">
    <location>
        <begin position="8"/>
        <end position="144"/>
    </location>
</feature>
<evidence type="ECO:0000313" key="3">
    <source>
        <dbReference type="EMBL" id="QEQ98083.1"/>
    </source>
</evidence>
<evidence type="ECO:0000259" key="2">
    <source>
        <dbReference type="Pfam" id="PF07331"/>
    </source>
</evidence>
<dbReference type="AlphaFoldDB" id="A0A5P1REP5"/>
<dbReference type="Proteomes" id="UP000324760">
    <property type="component" value="Chromosome"/>
</dbReference>
<dbReference type="Pfam" id="PF07331">
    <property type="entry name" value="TctB"/>
    <property type="match status" value="1"/>
</dbReference>
<organism evidence="3 4">
    <name type="scientific">Neptunomonas concharum</name>
    <dbReference type="NCBI Taxonomy" id="1031538"/>
    <lineage>
        <taxon>Bacteria</taxon>
        <taxon>Pseudomonadati</taxon>
        <taxon>Pseudomonadota</taxon>
        <taxon>Gammaproteobacteria</taxon>
        <taxon>Oceanospirillales</taxon>
        <taxon>Oceanospirillaceae</taxon>
        <taxon>Neptunomonas</taxon>
    </lineage>
</organism>
<evidence type="ECO:0000256" key="1">
    <source>
        <dbReference type="SAM" id="Phobius"/>
    </source>
</evidence>
<keyword evidence="1" id="KW-0472">Membrane</keyword>
<feature type="transmembrane region" description="Helical" evidence="1">
    <location>
        <begin position="74"/>
        <end position="91"/>
    </location>
</feature>
<keyword evidence="1" id="KW-0812">Transmembrane</keyword>